<organism evidence="2 3">
    <name type="scientific">Pocillopora meandrina</name>
    <dbReference type="NCBI Taxonomy" id="46732"/>
    <lineage>
        <taxon>Eukaryota</taxon>
        <taxon>Metazoa</taxon>
        <taxon>Cnidaria</taxon>
        <taxon>Anthozoa</taxon>
        <taxon>Hexacorallia</taxon>
        <taxon>Scleractinia</taxon>
        <taxon>Astrocoeniina</taxon>
        <taxon>Pocilloporidae</taxon>
        <taxon>Pocillopora</taxon>
    </lineage>
</organism>
<dbReference type="InterPro" id="IPR027417">
    <property type="entry name" value="P-loop_NTPase"/>
</dbReference>
<dbReference type="SUPFAM" id="SSF52540">
    <property type="entry name" value="P-loop containing nucleoside triphosphate hydrolases"/>
    <property type="match status" value="1"/>
</dbReference>
<evidence type="ECO:0008006" key="4">
    <source>
        <dbReference type="Google" id="ProtNLM"/>
    </source>
</evidence>
<evidence type="ECO:0000256" key="1">
    <source>
        <dbReference type="SAM" id="Coils"/>
    </source>
</evidence>
<dbReference type="Proteomes" id="UP001159428">
    <property type="component" value="Unassembled WGS sequence"/>
</dbReference>
<evidence type="ECO:0000313" key="2">
    <source>
        <dbReference type="EMBL" id="CAH3134514.1"/>
    </source>
</evidence>
<gene>
    <name evidence="2" type="ORF">PMEA_00015501</name>
</gene>
<dbReference type="PRINTS" id="PR00364">
    <property type="entry name" value="DISEASERSIST"/>
</dbReference>
<feature type="coiled-coil region" evidence="1">
    <location>
        <begin position="129"/>
        <end position="202"/>
    </location>
</feature>
<proteinExistence type="predicted"/>
<accession>A0AAU9X2I4</accession>
<dbReference type="Gene3D" id="3.40.50.300">
    <property type="entry name" value="P-loop containing nucleotide triphosphate hydrolases"/>
    <property type="match status" value="1"/>
</dbReference>
<dbReference type="AlphaFoldDB" id="A0AAU9X2I4"/>
<keyword evidence="3" id="KW-1185">Reference proteome</keyword>
<comment type="caution">
    <text evidence="2">The sequence shown here is derived from an EMBL/GenBank/DDBJ whole genome shotgun (WGS) entry which is preliminary data.</text>
</comment>
<feature type="non-terminal residue" evidence="2">
    <location>
        <position position="446"/>
    </location>
</feature>
<name>A0AAU9X2I4_9CNID</name>
<dbReference type="PANTHER" id="PTHR35205">
    <property type="entry name" value="NB-ARC AND TPR DOMAIN PROTEIN"/>
    <property type="match status" value="1"/>
</dbReference>
<evidence type="ECO:0000313" key="3">
    <source>
        <dbReference type="Proteomes" id="UP001159428"/>
    </source>
</evidence>
<reference evidence="2 3" key="1">
    <citation type="submission" date="2022-05" db="EMBL/GenBank/DDBJ databases">
        <authorList>
            <consortium name="Genoscope - CEA"/>
            <person name="William W."/>
        </authorList>
    </citation>
    <scope>NUCLEOTIDE SEQUENCE [LARGE SCALE GENOMIC DNA]</scope>
</reference>
<keyword evidence="1" id="KW-0175">Coiled coil</keyword>
<dbReference type="EMBL" id="CALNXJ010000028">
    <property type="protein sequence ID" value="CAH3134514.1"/>
    <property type="molecule type" value="Genomic_DNA"/>
</dbReference>
<feature type="non-terminal residue" evidence="2">
    <location>
        <position position="1"/>
    </location>
</feature>
<protein>
    <recommendedName>
        <fullName evidence="4">NB-ARC domain-containing protein</fullName>
    </recommendedName>
</protein>
<sequence length="446" mass="50543">FSGFDNTCDLSAVLGMLANSSVFHTRIQTNAKDVRSKVRNEWGHCNFDQWNEPEFNHSFQLMETLIRSLGLPVADEKKVLDELQEWETKGLKLCMGCPVDKDLMKLVSIEVTNLEKNLEAVKKFNADEAKRIREALKDAIDEIAKFEKRIADMESRLEEELQAQSEKNKEFSSAIEDISNNINIMEERQDTNEQNISLLEERQIEVESAVASLKDGESNLTSKVEVLELEQTRFDSRLKKLEEGNLDAVVDANILQLPSRNHCFCGRESELKAIAAQLKDTTRSCSESAIYGLGGVGKTSLAVEFLWRQKDEEYSGGIFWISGENNNLFQTLDWLRKREQLWCLVVDNLDELEMSTDMRKLLTGHWKQAARGHIIITTRREATEIGEEMGIEESSCIELKCFTEEEGVQFLKTRGGTAGEDNGFRELVGELGGLPLALDQAAAYIR</sequence>
<dbReference type="PANTHER" id="PTHR35205:SF1">
    <property type="entry name" value="ZU5 DOMAIN-CONTAINING PROTEIN"/>
    <property type="match status" value="1"/>
</dbReference>